<dbReference type="EMBL" id="JAIQZE010000021">
    <property type="protein sequence ID" value="MBZ9779896.1"/>
    <property type="molecule type" value="Genomic_DNA"/>
</dbReference>
<name>A0ABS7XPE4_9FLAO</name>
<accession>A0ABS7XPE4</accession>
<gene>
    <name evidence="1" type="ORF">LB452_13285</name>
</gene>
<sequence length="317" mass="38597">MNKILIFILFASQIVFGQSKIQHEPERLFNKLDLGKSTAEFIKEHKIEKITFLRDTILSSSIEFDRNGNSVCEIGMENNAVRKSLRKYDKQNREIETKYFNSDNSFRYGYYYKYEDGFQIMFKLEDSLLFRKSGIIKPENIRIYSEYDEDGNLLLKNIYTHDDDMNYLLEIRFQNNRLYVQYRYEYLDNKKYVTKIQYDKNGTKVSENRHLDEEEIVSENKLYHYRDEDESIFRIDSLDKKKNLVKMEIFDNDNKLYRQETNNYNSKGQLTKVIEQNFTRDIKTEYIYNYDKQNRIERIDKTTNGIKEIFRYEYKTY</sequence>
<reference evidence="2" key="1">
    <citation type="submission" date="2023-07" db="EMBL/GenBank/DDBJ databases">
        <title>Novel species isolated from saline lakes on Tibetan Plateau.</title>
        <authorList>
            <person name="Lu H."/>
        </authorList>
    </citation>
    <scope>NUCLEOTIDE SEQUENCE [LARGE SCALE GENOMIC DNA]</scope>
    <source>
        <strain evidence="2">CAK8W</strain>
    </source>
</reference>
<dbReference type="Proteomes" id="UP001199314">
    <property type="component" value="Unassembled WGS sequence"/>
</dbReference>
<organism evidence="1 2">
    <name type="scientific">Psychroflexus longus</name>
    <dbReference type="NCBI Taxonomy" id="2873596"/>
    <lineage>
        <taxon>Bacteria</taxon>
        <taxon>Pseudomonadati</taxon>
        <taxon>Bacteroidota</taxon>
        <taxon>Flavobacteriia</taxon>
        <taxon>Flavobacteriales</taxon>
        <taxon>Flavobacteriaceae</taxon>
        <taxon>Psychroflexus</taxon>
    </lineage>
</organism>
<proteinExistence type="predicted"/>
<evidence type="ECO:0008006" key="3">
    <source>
        <dbReference type="Google" id="ProtNLM"/>
    </source>
</evidence>
<protein>
    <recommendedName>
        <fullName evidence="3">YD repeat-containing protein</fullName>
    </recommendedName>
</protein>
<dbReference type="RefSeq" id="WP_224462226.1">
    <property type="nucleotide sequence ID" value="NZ_JAIQZE010000021.1"/>
</dbReference>
<evidence type="ECO:0000313" key="2">
    <source>
        <dbReference type="Proteomes" id="UP001199314"/>
    </source>
</evidence>
<keyword evidence="2" id="KW-1185">Reference proteome</keyword>
<evidence type="ECO:0000313" key="1">
    <source>
        <dbReference type="EMBL" id="MBZ9779896.1"/>
    </source>
</evidence>
<comment type="caution">
    <text evidence="1">The sequence shown here is derived from an EMBL/GenBank/DDBJ whole genome shotgun (WGS) entry which is preliminary data.</text>
</comment>